<reference evidence="1" key="1">
    <citation type="submission" date="2021-01" db="EMBL/GenBank/DDBJ databases">
        <title>Whole genome shotgun sequence of Sinosporangium siamense NBRC 109515.</title>
        <authorList>
            <person name="Komaki H."/>
            <person name="Tamura T."/>
        </authorList>
    </citation>
    <scope>NUCLEOTIDE SEQUENCE</scope>
    <source>
        <strain evidence="1">NBRC 109515</strain>
    </source>
</reference>
<accession>A0A919RJS4</accession>
<dbReference type="EMBL" id="BOOW01000034">
    <property type="protein sequence ID" value="GII95140.1"/>
    <property type="molecule type" value="Genomic_DNA"/>
</dbReference>
<name>A0A919RJS4_9ACTN</name>
<protein>
    <submittedName>
        <fullName evidence="1">Uncharacterized protein</fullName>
    </submittedName>
</protein>
<organism evidence="1 2">
    <name type="scientific">Sinosporangium siamense</name>
    <dbReference type="NCBI Taxonomy" id="1367973"/>
    <lineage>
        <taxon>Bacteria</taxon>
        <taxon>Bacillati</taxon>
        <taxon>Actinomycetota</taxon>
        <taxon>Actinomycetes</taxon>
        <taxon>Streptosporangiales</taxon>
        <taxon>Streptosporangiaceae</taxon>
        <taxon>Sinosporangium</taxon>
    </lineage>
</organism>
<dbReference type="AlphaFoldDB" id="A0A919RJS4"/>
<proteinExistence type="predicted"/>
<comment type="caution">
    <text evidence="1">The sequence shown here is derived from an EMBL/GenBank/DDBJ whole genome shotgun (WGS) entry which is preliminary data.</text>
</comment>
<dbReference type="Proteomes" id="UP000606172">
    <property type="component" value="Unassembled WGS sequence"/>
</dbReference>
<evidence type="ECO:0000313" key="2">
    <source>
        <dbReference type="Proteomes" id="UP000606172"/>
    </source>
</evidence>
<sequence length="526" mass="55075">MLTYTVITDPAPLVASEAGRKSKSTGTVYLLVTNTGQTAYSKITVTVPVGTDAGHLTQDITTITPKGEYTDIKTGGTRSVTVQTQGSAFEVTDQGGKAISFGPGDYVVLTLENVTVAPKPGLAVLRVTEASSRSKTGKPRDSHTAVALVKTAPKEIPAPHSFLADNAVVDAGTKVTLGWEGSDDFTYEILFPGGRKTVPKVKHTGSHGPYSLVLDAADAPKRDTTYTLIASFGSRLHTLTTTVQVRNPILETLTATDGVTTPWVQGAAQGDGAFALLPGGVKVWSTRGSNDLGTLFAGEATVSGLAAGYVKGLNEGDGDITFFQGGVKVWRSRSSNDAGVLYAGEATVSGLAAGYVKGLNEGDGDITFFQGGVKVWRSRSSNDAGVLYAGEATVSGLAAEYVKGLNEGDGDITFLQGGVKVWRTRGSNDAGVLYADKADLRGVNTEWVQGRNNDDGWISFLRYGVQVYQGGTDNHGVVYADSIRAKDAPYGQGGGWINLHEEGITVYLSKDGSNGLGSVTARSFDH</sequence>
<keyword evidence="2" id="KW-1185">Reference proteome</keyword>
<evidence type="ECO:0000313" key="1">
    <source>
        <dbReference type="EMBL" id="GII95140.1"/>
    </source>
</evidence>
<gene>
    <name evidence="1" type="ORF">Ssi02_53710</name>
</gene>